<accession>A0A7D7WF50</accession>
<dbReference type="AlphaFoldDB" id="A0A7D7WF50"/>
<evidence type="ECO:0000259" key="1">
    <source>
        <dbReference type="Pfam" id="PF13761"/>
    </source>
</evidence>
<reference evidence="2 3" key="1">
    <citation type="journal article" date="2020" name="Front. Microbiol.">
        <title>Design of Bacterial Strain-Specific qPCR Assays Using NGS Data and Publicly Available Resources and Its Application to Track Biocontrol Strains.</title>
        <authorList>
            <person name="Hernandez I."/>
            <person name="Sant C."/>
            <person name="Martinez R."/>
            <person name="Fernandez C."/>
        </authorList>
    </citation>
    <scope>NUCLEOTIDE SEQUENCE [LARGE SCALE GENOMIC DNA]</scope>
    <source>
        <strain evidence="2 3">B24</strain>
    </source>
</reference>
<dbReference type="EMBL" id="CP043732">
    <property type="protein sequence ID" value="QMU95934.1"/>
    <property type="molecule type" value="Genomic_DNA"/>
</dbReference>
<dbReference type="Pfam" id="PF13761">
    <property type="entry name" value="DUF4166"/>
    <property type="match status" value="1"/>
</dbReference>
<evidence type="ECO:0000313" key="2">
    <source>
        <dbReference type="EMBL" id="QMU95934.1"/>
    </source>
</evidence>
<name>A0A7D7WF50_9MICO</name>
<feature type="domain" description="DUF4166" evidence="1">
    <location>
        <begin position="20"/>
        <end position="197"/>
    </location>
</feature>
<protein>
    <submittedName>
        <fullName evidence="2">DUF4166 domain-containing protein</fullName>
    </submittedName>
</protein>
<dbReference type="InterPro" id="IPR025311">
    <property type="entry name" value="DUF4166"/>
</dbReference>
<organism evidence="2 3">
    <name type="scientific">Microbacterium esteraromaticum</name>
    <dbReference type="NCBI Taxonomy" id="57043"/>
    <lineage>
        <taxon>Bacteria</taxon>
        <taxon>Bacillati</taxon>
        <taxon>Actinomycetota</taxon>
        <taxon>Actinomycetes</taxon>
        <taxon>Micrococcales</taxon>
        <taxon>Microbacteriaceae</taxon>
        <taxon>Microbacterium</taxon>
    </lineage>
</organism>
<gene>
    <name evidence="2" type="ORF">FVO59_01015</name>
</gene>
<proteinExistence type="predicted"/>
<evidence type="ECO:0000313" key="3">
    <source>
        <dbReference type="Proteomes" id="UP000515708"/>
    </source>
</evidence>
<dbReference type="Proteomes" id="UP000515708">
    <property type="component" value="Chromosome"/>
</dbReference>
<sequence>MDHVPQSPYLRALGEQRPALHPALSTYFSPVPRGRVGIGEGVFERVGTPRRWLWPILRLLQDGGAVLAGWHEQVPFTIRNRTIAGRAVSVRTLHLPDGDWVMKDTVTAGPGGRVIDQIGEPTTLAVSFDVAVDEHALTLRSRAMGVRLAGVRVRLPRLLAPVVRLRESAEKQAGLQRVELTVDAPLIGRIYEYAGTFTFRVEQERV</sequence>
<dbReference type="RefSeq" id="WP_182253782.1">
    <property type="nucleotide sequence ID" value="NZ_CP043732.1"/>
</dbReference>